<feature type="transmembrane region" description="Helical" evidence="2">
    <location>
        <begin position="100"/>
        <end position="119"/>
    </location>
</feature>
<feature type="compositionally biased region" description="Low complexity" evidence="1">
    <location>
        <begin position="153"/>
        <end position="179"/>
    </location>
</feature>
<evidence type="ECO:0000313" key="4">
    <source>
        <dbReference type="Proteomes" id="UP000547058"/>
    </source>
</evidence>
<evidence type="ECO:0008006" key="5">
    <source>
        <dbReference type="Google" id="ProtNLM"/>
    </source>
</evidence>
<keyword evidence="2" id="KW-0812">Transmembrane</keyword>
<keyword evidence="2" id="KW-1133">Transmembrane helix</keyword>
<feature type="compositionally biased region" description="Basic and acidic residues" evidence="1">
    <location>
        <begin position="573"/>
        <end position="585"/>
    </location>
</feature>
<dbReference type="Proteomes" id="UP000547058">
    <property type="component" value="Unassembled WGS sequence"/>
</dbReference>
<accession>A0A7W3FN64</accession>
<protein>
    <recommendedName>
        <fullName evidence="5">Transmembrane repetitive protein</fullName>
    </recommendedName>
</protein>
<evidence type="ECO:0000256" key="2">
    <source>
        <dbReference type="SAM" id="Phobius"/>
    </source>
</evidence>
<feature type="compositionally biased region" description="Low complexity" evidence="1">
    <location>
        <begin position="366"/>
        <end position="393"/>
    </location>
</feature>
<feature type="region of interest" description="Disordered" evidence="1">
    <location>
        <begin position="143"/>
        <end position="229"/>
    </location>
</feature>
<organism evidence="3 4">
    <name type="scientific">Stenotrophomonas tumulicola</name>
    <dbReference type="NCBI Taxonomy" id="1685415"/>
    <lineage>
        <taxon>Bacteria</taxon>
        <taxon>Pseudomonadati</taxon>
        <taxon>Pseudomonadota</taxon>
        <taxon>Gammaproteobacteria</taxon>
        <taxon>Lysobacterales</taxon>
        <taxon>Lysobacteraceae</taxon>
        <taxon>Stenotrophomonas</taxon>
    </lineage>
</organism>
<evidence type="ECO:0000256" key="1">
    <source>
        <dbReference type="SAM" id="MobiDB-lite"/>
    </source>
</evidence>
<proteinExistence type="predicted"/>
<dbReference type="AlphaFoldDB" id="A0A7W3FN64"/>
<feature type="region of interest" description="Disordered" evidence="1">
    <location>
        <begin position="557"/>
        <end position="585"/>
    </location>
</feature>
<dbReference type="EMBL" id="JACGXS010000005">
    <property type="protein sequence ID" value="MBA8682585.1"/>
    <property type="molecule type" value="Genomic_DNA"/>
</dbReference>
<keyword evidence="4" id="KW-1185">Reference proteome</keyword>
<reference evidence="3 4" key="1">
    <citation type="submission" date="2020-08" db="EMBL/GenBank/DDBJ databases">
        <title>Stenotrophomonas tumulicola JCM 30961.</title>
        <authorList>
            <person name="Deng Y."/>
        </authorList>
    </citation>
    <scope>NUCLEOTIDE SEQUENCE [LARGE SCALE GENOMIC DNA]</scope>
    <source>
        <strain evidence="3 4">JCM 30961</strain>
    </source>
</reference>
<sequence>MPSVRAAQLIDHLLARQQDRPVLEKNTGLPYGWAVWLRALSPLPRPLHARELVQVLLPRPLPASPGRLPQLGMWQAMRRLAWQQWEPAPRDQRWMRWTSAATSLLLHLLFAFLLLWVALIRTQSPPTQGGDGERVQVEFIGQGTQQGGGDQPGGDPATAAQDNADAQATAAAGAPGVEAEPARSPPAAQAAAAQPSVPVETPPAPPAPPTPAVASAPAPSPPLQATEVAEPSSDFIVPPISVPRTQVIVVPRQPAPDVLEREVQAVVAPTPSAPRPATEVRIRTPQAPPLQVREREIATAVETPAPLRVPQAEVAIRTTPREPSVREREVSTVVAPAVTVPALRSPDPALRAPRSAEASVRERSVPNAPAPATSTAAAASPSAPAAASPSNAARTGSSAAPTPAQAGARPSPAAGNWATPARGDDWGAARRDNAGTDPGAQASRDAGQGSGLFKGDGSVRVPGQEGTGNSERGAPGGDNDGWSRDRIAQSGTWLKRPPYDYTPTSFDKYWVPNESLLAEWVRKGIQSVEIPLPGTSTRISCVISVLQFGGGCGLNDPNMQDQPAIARPPPDVPFKKELQEDNGSR</sequence>
<gene>
    <name evidence="3" type="ORF">H4O11_12315</name>
</gene>
<feature type="compositionally biased region" description="Pro residues" evidence="1">
    <location>
        <begin position="200"/>
        <end position="211"/>
    </location>
</feature>
<name>A0A7W3FN64_9GAMM</name>
<feature type="compositionally biased region" description="Low complexity" evidence="1">
    <location>
        <begin position="185"/>
        <end position="199"/>
    </location>
</feature>
<feature type="region of interest" description="Disordered" evidence="1">
    <location>
        <begin position="344"/>
        <end position="485"/>
    </location>
</feature>
<dbReference type="RefSeq" id="WP_182339712.1">
    <property type="nucleotide sequence ID" value="NZ_JACGXS010000005.1"/>
</dbReference>
<keyword evidence="2" id="KW-0472">Membrane</keyword>
<feature type="compositionally biased region" description="Basic and acidic residues" evidence="1">
    <location>
        <begin position="422"/>
        <end position="434"/>
    </location>
</feature>
<evidence type="ECO:0000313" key="3">
    <source>
        <dbReference type="EMBL" id="MBA8682585.1"/>
    </source>
</evidence>
<comment type="caution">
    <text evidence="3">The sequence shown here is derived from an EMBL/GenBank/DDBJ whole genome shotgun (WGS) entry which is preliminary data.</text>
</comment>